<proteinExistence type="predicted"/>
<dbReference type="STRING" id="205917.A0A4Y9Z830"/>
<reference evidence="3 4" key="1">
    <citation type="submission" date="2019-02" db="EMBL/GenBank/DDBJ databases">
        <title>Genome sequencing of the rare red list fungi Dentipellis fragilis.</title>
        <authorList>
            <person name="Buettner E."/>
            <person name="Kellner H."/>
        </authorList>
    </citation>
    <scope>NUCLEOTIDE SEQUENCE [LARGE SCALE GENOMIC DNA]</scope>
    <source>
        <strain evidence="3 4">DSM 105465</strain>
    </source>
</reference>
<evidence type="ECO:0000256" key="2">
    <source>
        <dbReference type="SAM" id="MobiDB-lite"/>
    </source>
</evidence>
<keyword evidence="4" id="KW-1185">Reference proteome</keyword>
<sequence>MENLISSQVDGENEVNTWLDSQVLAAGPRPIIERLKEASTDNIIKRTEHLVFKIEELVFYEEDLAPPELPPGVLVNALFDQSTTIYERRRPLRTDVDELFRLKEISLARFLLLICVLCEKLNKVVTEEERARYLTAGWQQKYRGTALKAFLRAMQWYEEDYREKSHYGRMIAIIQSSGSGKSRLVHELSLNYPVMNVNFRKGTDDTSGWPPGDRMALEFFKKQSDLSKAATIATKMIKGEEIAAAFLGALMGVIADEWDISLLMGDESLSRCGLPNSPEAERRETFFRKVSDRATDLLLKNEDILLDDRSWIGNPGRVRPEKTFATEKERRAYEDKLKEGSREWHQRLFKLFCQQDFDRVTQKLHEAGQTKFFLVLDECTALEMAKGNDSEGPRCGISLIAVQRILKAAEHMKNPVCFWFLLLDTNPSVVLFDPPRPITSSFRLTAPLQPLPPFVYLGFNQHIDRMRKEKAFDSLYLNNLKYSGRPYWSTLMPHDVVDTAIVKLFCIHEPKDFNPFNQHHVLAAFAARACLQFEENEATKLLAANAVSRHMRILLSVINAELSTTAPSEPVLAIAAAVALNISETTYNKSLHTLFRNWKRQNPVLAPGDMGELCSRLLLLLARDRATIRFRGEFVQNDTSVPDSMHRIHAIELHEFLTVLLGEPEKAFGLFEKGPAKQLIEFCKKKWINFTHFTRFEKEIDELTLDELEHAWFFGAAIQCCPTQAVIDGGFVYYDGSLDEPFDRCRLRFLPYQTTVRGPTASASTKTGLGLTAPPILHPGQHGTESQRVKPQTIVLLMDFKSTSTFQDNGQMSRLELRQAEATTCWRGYADPNQGEEEPANFFINVRGYSPVQYPVMLPFDSSLQPVLIDILEDQMDTELQAMEDEMKEAMYVIEQRANVQRSNQEEKEMRQQE</sequence>
<feature type="region of interest" description="Disordered" evidence="2">
    <location>
        <begin position="760"/>
        <end position="788"/>
    </location>
</feature>
<evidence type="ECO:0000313" key="3">
    <source>
        <dbReference type="EMBL" id="TFY70672.1"/>
    </source>
</evidence>
<dbReference type="AlphaFoldDB" id="A0A4Y9Z830"/>
<dbReference type="PANTHER" id="PTHR33266">
    <property type="entry name" value="CHROMOSOME 15, WHOLE GENOME SHOTGUN SEQUENCE"/>
    <property type="match status" value="1"/>
</dbReference>
<feature type="coiled-coil region" evidence="1">
    <location>
        <begin position="869"/>
        <end position="913"/>
    </location>
</feature>
<dbReference type="Proteomes" id="UP000298327">
    <property type="component" value="Unassembled WGS sequence"/>
</dbReference>
<evidence type="ECO:0000256" key="1">
    <source>
        <dbReference type="SAM" id="Coils"/>
    </source>
</evidence>
<evidence type="ECO:0000313" key="4">
    <source>
        <dbReference type="Proteomes" id="UP000298327"/>
    </source>
</evidence>
<keyword evidence="1" id="KW-0175">Coiled coil</keyword>
<organism evidence="3 4">
    <name type="scientific">Dentipellis fragilis</name>
    <dbReference type="NCBI Taxonomy" id="205917"/>
    <lineage>
        <taxon>Eukaryota</taxon>
        <taxon>Fungi</taxon>
        <taxon>Dikarya</taxon>
        <taxon>Basidiomycota</taxon>
        <taxon>Agaricomycotina</taxon>
        <taxon>Agaricomycetes</taxon>
        <taxon>Russulales</taxon>
        <taxon>Hericiaceae</taxon>
        <taxon>Dentipellis</taxon>
    </lineage>
</organism>
<dbReference type="PANTHER" id="PTHR33266:SF1">
    <property type="entry name" value="F-BOX DOMAIN-CONTAINING PROTEIN"/>
    <property type="match status" value="1"/>
</dbReference>
<comment type="caution">
    <text evidence="3">The sequence shown here is derived from an EMBL/GenBank/DDBJ whole genome shotgun (WGS) entry which is preliminary data.</text>
</comment>
<dbReference type="EMBL" id="SEOQ01000088">
    <property type="protein sequence ID" value="TFY70672.1"/>
    <property type="molecule type" value="Genomic_DNA"/>
</dbReference>
<name>A0A4Y9Z830_9AGAM</name>
<protein>
    <submittedName>
        <fullName evidence="3">Uncharacterized protein</fullName>
    </submittedName>
</protein>
<accession>A0A4Y9Z830</accession>
<gene>
    <name evidence="3" type="ORF">EVG20_g2333</name>
</gene>
<dbReference type="OrthoDB" id="107110at2759"/>